<accession>A0A2P6PPY9</accession>
<dbReference type="Proteomes" id="UP000238479">
    <property type="component" value="Chromosome 6"/>
</dbReference>
<feature type="transmembrane region" description="Helical" evidence="1">
    <location>
        <begin position="92"/>
        <end position="110"/>
    </location>
</feature>
<keyword evidence="1" id="KW-1133">Transmembrane helix</keyword>
<organism evidence="2 3">
    <name type="scientific">Rosa chinensis</name>
    <name type="common">China rose</name>
    <dbReference type="NCBI Taxonomy" id="74649"/>
    <lineage>
        <taxon>Eukaryota</taxon>
        <taxon>Viridiplantae</taxon>
        <taxon>Streptophyta</taxon>
        <taxon>Embryophyta</taxon>
        <taxon>Tracheophyta</taxon>
        <taxon>Spermatophyta</taxon>
        <taxon>Magnoliopsida</taxon>
        <taxon>eudicotyledons</taxon>
        <taxon>Gunneridae</taxon>
        <taxon>Pentapetalae</taxon>
        <taxon>rosids</taxon>
        <taxon>fabids</taxon>
        <taxon>Rosales</taxon>
        <taxon>Rosaceae</taxon>
        <taxon>Rosoideae</taxon>
        <taxon>Rosoideae incertae sedis</taxon>
        <taxon>Rosa</taxon>
    </lineage>
</organism>
<evidence type="ECO:0000313" key="2">
    <source>
        <dbReference type="EMBL" id="PRQ23990.1"/>
    </source>
</evidence>
<gene>
    <name evidence="2" type="ORF">RchiOBHm_Chr6g0267471</name>
</gene>
<evidence type="ECO:0000256" key="1">
    <source>
        <dbReference type="SAM" id="Phobius"/>
    </source>
</evidence>
<reference evidence="2 3" key="1">
    <citation type="journal article" date="2018" name="Nat. Genet.">
        <title>The Rosa genome provides new insights in the design of modern roses.</title>
        <authorList>
            <person name="Bendahmane M."/>
        </authorList>
    </citation>
    <scope>NUCLEOTIDE SEQUENCE [LARGE SCALE GENOMIC DNA]</scope>
    <source>
        <strain evidence="3">cv. Old Blush</strain>
    </source>
</reference>
<name>A0A2P6PPY9_ROSCH</name>
<dbReference type="Gramene" id="PRQ23990">
    <property type="protein sequence ID" value="PRQ23990"/>
    <property type="gene ID" value="RchiOBHm_Chr6g0267471"/>
</dbReference>
<sequence>METEYEKLRVEMKKMHSELLRHISESVKPNTSQQQKHRFSKMEFETYKVQKDFQNMISDEIGEKFNKITQELAAQSAEIKVIRNYTAVCQVASGWIIGTALGTIIGSLLYK</sequence>
<dbReference type="AlphaFoldDB" id="A0A2P6PPY9"/>
<proteinExistence type="predicted"/>
<dbReference type="EMBL" id="PDCK01000044">
    <property type="protein sequence ID" value="PRQ23990.1"/>
    <property type="molecule type" value="Genomic_DNA"/>
</dbReference>
<keyword evidence="1" id="KW-0812">Transmembrane</keyword>
<keyword evidence="3" id="KW-1185">Reference proteome</keyword>
<comment type="caution">
    <text evidence="2">The sequence shown here is derived from an EMBL/GenBank/DDBJ whole genome shotgun (WGS) entry which is preliminary data.</text>
</comment>
<evidence type="ECO:0000313" key="3">
    <source>
        <dbReference type="Proteomes" id="UP000238479"/>
    </source>
</evidence>
<protein>
    <submittedName>
        <fullName evidence="2">Uncharacterized protein</fullName>
    </submittedName>
</protein>
<keyword evidence="1" id="KW-0472">Membrane</keyword>